<comment type="caution">
    <text evidence="2">The sequence shown here is derived from an EMBL/GenBank/DDBJ whole genome shotgun (WGS) entry which is preliminary data.</text>
</comment>
<reference evidence="3" key="1">
    <citation type="submission" date="2019-01" db="EMBL/GenBank/DDBJ databases">
        <title>Anaerobic oxidation of ethane by archaea from a marine hydrocarbon seep.</title>
        <authorList>
            <person name="Musat F."/>
        </authorList>
    </citation>
    <scope>NUCLEOTIDE SEQUENCE [LARGE SCALE GENOMIC DNA]</scope>
</reference>
<feature type="non-terminal residue" evidence="2">
    <location>
        <position position="1"/>
    </location>
</feature>
<dbReference type="GO" id="GO:0003676">
    <property type="term" value="F:nucleic acid binding"/>
    <property type="evidence" value="ECO:0007669"/>
    <property type="project" value="InterPro"/>
</dbReference>
<dbReference type="Pfam" id="PF13358">
    <property type="entry name" value="DDE_3"/>
    <property type="match status" value="1"/>
</dbReference>
<sequence>LRVHTSKETQKYLESVPQRFQFVFTPKHASWLNIIESLFSKMTRSLLRGMRVSSKEKLIDRISQYFDDINETPVIFKWKYKMDDMPGRIVV</sequence>
<dbReference type="InterPro" id="IPR038717">
    <property type="entry name" value="Tc1-like_DDE_dom"/>
</dbReference>
<dbReference type="Gene3D" id="3.30.420.10">
    <property type="entry name" value="Ribonuclease H-like superfamily/Ribonuclease H"/>
    <property type="match status" value="1"/>
</dbReference>
<dbReference type="InterPro" id="IPR036397">
    <property type="entry name" value="RNaseH_sf"/>
</dbReference>
<gene>
    <name evidence="2" type="ORF">AEth_01741</name>
</gene>
<dbReference type="EMBL" id="RPGO01000034">
    <property type="protein sequence ID" value="RZB28865.1"/>
    <property type="molecule type" value="Genomic_DNA"/>
</dbReference>
<dbReference type="Proteomes" id="UP000291831">
    <property type="component" value="Unassembled WGS sequence"/>
</dbReference>
<name>A0A8B3S143_9EURY</name>
<proteinExistence type="predicted"/>
<protein>
    <recommendedName>
        <fullName evidence="1">Tc1-like transposase DDE domain-containing protein</fullName>
    </recommendedName>
</protein>
<organism evidence="2 3">
    <name type="scientific">Candidatus Argoarchaeum ethanivorans</name>
    <dbReference type="NCBI Taxonomy" id="2608793"/>
    <lineage>
        <taxon>Archaea</taxon>
        <taxon>Methanobacteriati</taxon>
        <taxon>Methanobacteriota</taxon>
        <taxon>Stenosarchaea group</taxon>
        <taxon>Methanomicrobia</taxon>
        <taxon>Methanosarcinales</taxon>
        <taxon>Methanosarcinales incertae sedis</taxon>
        <taxon>GOM Arc I cluster</taxon>
        <taxon>Candidatus Argoarchaeum</taxon>
    </lineage>
</organism>
<dbReference type="AlphaFoldDB" id="A0A8B3S143"/>
<evidence type="ECO:0000313" key="3">
    <source>
        <dbReference type="Proteomes" id="UP000291831"/>
    </source>
</evidence>
<accession>A0A8B3S143</accession>
<evidence type="ECO:0000259" key="1">
    <source>
        <dbReference type="Pfam" id="PF13358"/>
    </source>
</evidence>
<feature type="domain" description="Tc1-like transposase DDE" evidence="1">
    <location>
        <begin position="2"/>
        <end position="59"/>
    </location>
</feature>
<evidence type="ECO:0000313" key="2">
    <source>
        <dbReference type="EMBL" id="RZB28865.1"/>
    </source>
</evidence>